<dbReference type="EMBL" id="CP118376">
    <property type="protein sequence ID" value="WFD43291.1"/>
    <property type="molecule type" value="Genomic_DNA"/>
</dbReference>
<evidence type="ECO:0000256" key="7">
    <source>
        <dbReference type="ARBA" id="ARBA00022517"/>
    </source>
</evidence>
<evidence type="ECO:0000256" key="8">
    <source>
        <dbReference type="ARBA" id="ARBA00022527"/>
    </source>
</evidence>
<evidence type="ECO:0000256" key="19">
    <source>
        <dbReference type="SAM" id="MobiDB-lite"/>
    </source>
</evidence>
<dbReference type="InterPro" id="IPR000687">
    <property type="entry name" value="RIO_kinase"/>
</dbReference>
<name>A0AAF0JKD1_9BASI</name>
<keyword evidence="22" id="KW-1185">Reference proteome</keyword>
<feature type="region of interest" description="Disordered" evidence="19">
    <location>
        <begin position="1"/>
        <end position="47"/>
    </location>
</feature>
<dbReference type="Proteomes" id="UP001214628">
    <property type="component" value="Chromosome 2"/>
</dbReference>
<evidence type="ECO:0000256" key="13">
    <source>
        <dbReference type="ARBA" id="ARBA00022801"/>
    </source>
</evidence>
<dbReference type="InterPro" id="IPR011009">
    <property type="entry name" value="Kinase-like_dom_sf"/>
</dbReference>
<feature type="compositionally biased region" description="Polar residues" evidence="19">
    <location>
        <begin position="11"/>
        <end position="20"/>
    </location>
</feature>
<dbReference type="Pfam" id="PF01163">
    <property type="entry name" value="RIO1"/>
    <property type="match status" value="1"/>
</dbReference>
<organism evidence="21 22">
    <name type="scientific">Malassezia psittaci</name>
    <dbReference type="NCBI Taxonomy" id="1821823"/>
    <lineage>
        <taxon>Eukaryota</taxon>
        <taxon>Fungi</taxon>
        <taxon>Dikarya</taxon>
        <taxon>Basidiomycota</taxon>
        <taxon>Ustilaginomycotina</taxon>
        <taxon>Malasseziomycetes</taxon>
        <taxon>Malasseziales</taxon>
        <taxon>Malasseziaceae</taxon>
        <taxon>Malassezia</taxon>
    </lineage>
</organism>
<evidence type="ECO:0000256" key="15">
    <source>
        <dbReference type="ARBA" id="ARBA00022842"/>
    </source>
</evidence>
<dbReference type="InterPro" id="IPR051272">
    <property type="entry name" value="RIO-type_Ser/Thr_kinase"/>
</dbReference>
<accession>A0AAF0JKD1</accession>
<dbReference type="PROSITE" id="PS01245">
    <property type="entry name" value="RIO1"/>
    <property type="match status" value="1"/>
</dbReference>
<comment type="similarity">
    <text evidence="3">Belongs to the protein kinase superfamily. RIO-type Ser/Thr kinase family.</text>
</comment>
<dbReference type="AlphaFoldDB" id="A0AAF0JKD1"/>
<keyword evidence="14" id="KW-0067">ATP-binding</keyword>
<dbReference type="PANTHER" id="PTHR45723">
    <property type="entry name" value="SERINE/THREONINE-PROTEIN KINASE RIO1"/>
    <property type="match status" value="1"/>
</dbReference>
<feature type="compositionally biased region" description="Basic and acidic residues" evidence="19">
    <location>
        <begin position="526"/>
        <end position="559"/>
    </location>
</feature>
<evidence type="ECO:0000256" key="12">
    <source>
        <dbReference type="ARBA" id="ARBA00022777"/>
    </source>
</evidence>
<keyword evidence="7" id="KW-0690">Ribosome biogenesis</keyword>
<reference evidence="21" key="1">
    <citation type="submission" date="2023-02" db="EMBL/GenBank/DDBJ databases">
        <title>Mating type loci evolution in Malassezia.</title>
        <authorList>
            <person name="Coelho M.A."/>
        </authorList>
    </citation>
    <scope>NUCLEOTIDE SEQUENCE</scope>
    <source>
        <strain evidence="21">CBS 14136</strain>
    </source>
</reference>
<evidence type="ECO:0000256" key="3">
    <source>
        <dbReference type="ARBA" id="ARBA00009196"/>
    </source>
</evidence>
<feature type="compositionally biased region" description="Acidic residues" evidence="19">
    <location>
        <begin position="590"/>
        <end position="602"/>
    </location>
</feature>
<dbReference type="Gene3D" id="1.10.510.10">
    <property type="entry name" value="Transferase(Phosphotransferase) domain 1"/>
    <property type="match status" value="1"/>
</dbReference>
<dbReference type="FunFam" id="3.30.200.20:FF:000148">
    <property type="entry name" value="Serine/threonine-protein kinase RIO1"/>
    <property type="match status" value="1"/>
</dbReference>
<dbReference type="EC" id="2.7.11.1" evidence="4"/>
<evidence type="ECO:0000256" key="4">
    <source>
        <dbReference type="ARBA" id="ARBA00012513"/>
    </source>
</evidence>
<dbReference type="GO" id="GO:0046872">
    <property type="term" value="F:metal ion binding"/>
    <property type="evidence" value="ECO:0007669"/>
    <property type="project" value="UniProtKB-KW"/>
</dbReference>
<evidence type="ECO:0000256" key="16">
    <source>
        <dbReference type="ARBA" id="ARBA00047899"/>
    </source>
</evidence>
<evidence type="ECO:0000256" key="2">
    <source>
        <dbReference type="ARBA" id="ARBA00004496"/>
    </source>
</evidence>
<dbReference type="InterPro" id="IPR018935">
    <property type="entry name" value="RIO_kinase_CS"/>
</dbReference>
<evidence type="ECO:0000256" key="6">
    <source>
        <dbReference type="ARBA" id="ARBA00022490"/>
    </source>
</evidence>
<feature type="compositionally biased region" description="Basic and acidic residues" evidence="19">
    <location>
        <begin position="1"/>
        <end position="10"/>
    </location>
</feature>
<keyword evidence="15" id="KW-0460">Magnesium</keyword>
<feature type="region of interest" description="Disordered" evidence="19">
    <location>
        <begin position="423"/>
        <end position="448"/>
    </location>
</feature>
<feature type="compositionally biased region" description="Basic and acidic residues" evidence="19">
    <location>
        <begin position="423"/>
        <end position="433"/>
    </location>
</feature>
<feature type="region of interest" description="Disordered" evidence="19">
    <location>
        <begin position="59"/>
        <end position="116"/>
    </location>
</feature>
<evidence type="ECO:0000313" key="22">
    <source>
        <dbReference type="Proteomes" id="UP001214628"/>
    </source>
</evidence>
<gene>
    <name evidence="21" type="primary">rio1</name>
    <name evidence="21" type="ORF">MPSI1_001952</name>
</gene>
<dbReference type="SMART" id="SM00090">
    <property type="entry name" value="RIO"/>
    <property type="match status" value="1"/>
</dbReference>
<dbReference type="Gene3D" id="3.30.200.20">
    <property type="entry name" value="Phosphorylase Kinase, domain 1"/>
    <property type="match status" value="1"/>
</dbReference>
<dbReference type="GO" id="GO:0042254">
    <property type="term" value="P:ribosome biogenesis"/>
    <property type="evidence" value="ECO:0007669"/>
    <property type="project" value="UniProtKB-KW"/>
</dbReference>
<keyword evidence="9 21" id="KW-0808">Transferase</keyword>
<comment type="cofactor">
    <cofactor evidence="1">
        <name>Mg(2+)</name>
        <dbReference type="ChEBI" id="CHEBI:18420"/>
    </cofactor>
</comment>
<protein>
    <recommendedName>
        <fullName evidence="5">Serine/threonine-protein kinase RIO1</fullName>
        <ecNumber evidence="4">2.7.11.1</ecNumber>
    </recommendedName>
    <alternativeName>
        <fullName evidence="18">Serine/threonine-protein kinase rio1</fullName>
    </alternativeName>
</protein>
<evidence type="ECO:0000259" key="20">
    <source>
        <dbReference type="SMART" id="SM00090"/>
    </source>
</evidence>
<dbReference type="InterPro" id="IPR018934">
    <property type="entry name" value="RIO_dom"/>
</dbReference>
<evidence type="ECO:0000256" key="11">
    <source>
        <dbReference type="ARBA" id="ARBA00022741"/>
    </source>
</evidence>
<comment type="subcellular location">
    <subcellularLocation>
        <location evidence="2">Cytoplasm</location>
    </subcellularLocation>
</comment>
<evidence type="ECO:0000256" key="10">
    <source>
        <dbReference type="ARBA" id="ARBA00022723"/>
    </source>
</evidence>
<evidence type="ECO:0000256" key="14">
    <source>
        <dbReference type="ARBA" id="ARBA00022840"/>
    </source>
</evidence>
<dbReference type="GO" id="GO:0016787">
    <property type="term" value="F:hydrolase activity"/>
    <property type="evidence" value="ECO:0007669"/>
    <property type="project" value="UniProtKB-KW"/>
</dbReference>
<dbReference type="GO" id="GO:0005524">
    <property type="term" value="F:ATP binding"/>
    <property type="evidence" value="ECO:0007669"/>
    <property type="project" value="UniProtKB-KW"/>
</dbReference>
<keyword evidence="11" id="KW-0547">Nucleotide-binding</keyword>
<keyword evidence="13" id="KW-0378">Hydrolase</keyword>
<dbReference type="CDD" id="cd05147">
    <property type="entry name" value="RIO1_euk"/>
    <property type="match status" value="1"/>
</dbReference>
<evidence type="ECO:0000256" key="9">
    <source>
        <dbReference type="ARBA" id="ARBA00022679"/>
    </source>
</evidence>
<comment type="catalytic activity">
    <reaction evidence="17">
        <text>L-seryl-[protein] + ATP = O-phospho-L-seryl-[protein] + ADP + H(+)</text>
        <dbReference type="Rhea" id="RHEA:17989"/>
        <dbReference type="Rhea" id="RHEA-COMP:9863"/>
        <dbReference type="Rhea" id="RHEA-COMP:11604"/>
        <dbReference type="ChEBI" id="CHEBI:15378"/>
        <dbReference type="ChEBI" id="CHEBI:29999"/>
        <dbReference type="ChEBI" id="CHEBI:30616"/>
        <dbReference type="ChEBI" id="CHEBI:83421"/>
        <dbReference type="ChEBI" id="CHEBI:456216"/>
        <dbReference type="EC" id="2.7.11.1"/>
    </reaction>
</comment>
<dbReference type="GO" id="GO:0005737">
    <property type="term" value="C:cytoplasm"/>
    <property type="evidence" value="ECO:0007669"/>
    <property type="project" value="UniProtKB-SubCell"/>
</dbReference>
<evidence type="ECO:0000256" key="17">
    <source>
        <dbReference type="ARBA" id="ARBA00048679"/>
    </source>
</evidence>
<evidence type="ECO:0000313" key="21">
    <source>
        <dbReference type="EMBL" id="WFD43291.1"/>
    </source>
</evidence>
<evidence type="ECO:0000256" key="5">
    <source>
        <dbReference type="ARBA" id="ARBA00016038"/>
    </source>
</evidence>
<proteinExistence type="inferred from homology"/>
<feature type="compositionally biased region" description="Basic residues" evidence="19">
    <location>
        <begin position="639"/>
        <end position="662"/>
    </location>
</feature>
<keyword evidence="8 21" id="KW-0723">Serine/threonine-protein kinase</keyword>
<keyword evidence="6" id="KW-0963">Cytoplasm</keyword>
<evidence type="ECO:0000256" key="1">
    <source>
        <dbReference type="ARBA" id="ARBA00001946"/>
    </source>
</evidence>
<feature type="region of interest" description="Disordered" evidence="19">
    <location>
        <begin position="525"/>
        <end position="662"/>
    </location>
</feature>
<evidence type="ECO:0000256" key="18">
    <source>
        <dbReference type="ARBA" id="ARBA00068838"/>
    </source>
</evidence>
<dbReference type="GO" id="GO:0004674">
    <property type="term" value="F:protein serine/threonine kinase activity"/>
    <property type="evidence" value="ECO:0007669"/>
    <property type="project" value="UniProtKB-KW"/>
</dbReference>
<feature type="compositionally biased region" description="Polar residues" evidence="19">
    <location>
        <begin position="66"/>
        <end position="77"/>
    </location>
</feature>
<feature type="domain" description="RIO kinase" evidence="20">
    <location>
        <begin position="163"/>
        <end position="408"/>
    </location>
</feature>
<keyword evidence="12 21" id="KW-0418">Kinase</keyword>
<keyword evidence="10" id="KW-0479">Metal-binding</keyword>
<dbReference type="SUPFAM" id="SSF56112">
    <property type="entry name" value="Protein kinase-like (PK-like)"/>
    <property type="match status" value="1"/>
</dbReference>
<feature type="compositionally biased region" description="Basic and acidic residues" evidence="19">
    <location>
        <begin position="615"/>
        <end position="638"/>
    </location>
</feature>
<comment type="catalytic activity">
    <reaction evidence="16">
        <text>L-threonyl-[protein] + ATP = O-phospho-L-threonyl-[protein] + ADP + H(+)</text>
        <dbReference type="Rhea" id="RHEA:46608"/>
        <dbReference type="Rhea" id="RHEA-COMP:11060"/>
        <dbReference type="Rhea" id="RHEA-COMP:11605"/>
        <dbReference type="ChEBI" id="CHEBI:15378"/>
        <dbReference type="ChEBI" id="CHEBI:30013"/>
        <dbReference type="ChEBI" id="CHEBI:30616"/>
        <dbReference type="ChEBI" id="CHEBI:61977"/>
        <dbReference type="ChEBI" id="CHEBI:456216"/>
        <dbReference type="EC" id="2.7.11.1"/>
    </reaction>
</comment>
<sequence length="662" mass="75152">MHHDTQDDTKSIQSSCSDASQEGDLSDYEDDSSWSQGTVNDADWELSRGDFTKQYNKARQMAAALQTHTDGSSSSKANVPLPALNRPRPRTQAAAPKVPLPDQPTDDSGAHASKTAAQVSSLAQYASRIHIGEQYDPSMVAGGSVDARVPRKTNQLEENRRKDKADRATLQQVLDPRTLLILYKMIRRGLLEMVNGCVSTGKEANVYHATLAPTEESRSTGHAAIKIYKTSILVFKDRDRYVSGEFRFRHGYSRHNPRKMVRLWAEKEMRNLKRLVNAGIRAPAPIELRDHVLVMQFLGDDQGWPSARLKDAEQSIPNQDWPRLYCELLATMRLMYQRCRLVHADLSEYNILYHEEHLWIIDVSQSVEHDHPHAFDFLREDISHVESYFGRYGVKTLGLRATFHFVIRDTSHTRKGGVAGLEKQNEVEHEQEVHNIGAQKSDDGNHQPENEASLIAELEKLMQFAQDDSFNEGQIQDEHEDAVFRQSYIPRNLDELYDPERDAELAHAGQVNQGNYASVTGLSQYEKAEDREDSPKQQPTEEHELTDDDLNREVSRSGSEKLSASDPESDDGKDHSPPIKASLSTREEDASSEEEDQDSDAELSDRSGASATLDSEARRKLQREERKEHKKEVKAANRERRKHKMPKAEKKKKMKKANARKK</sequence>